<comment type="caution">
    <text evidence="1">The sequence shown here is derived from an EMBL/GenBank/DDBJ whole genome shotgun (WGS) entry which is preliminary data.</text>
</comment>
<organism evidence="1 2">
    <name type="scientific">Jimgerdemannia flammicorona</name>
    <dbReference type="NCBI Taxonomy" id="994334"/>
    <lineage>
        <taxon>Eukaryota</taxon>
        <taxon>Fungi</taxon>
        <taxon>Fungi incertae sedis</taxon>
        <taxon>Mucoromycota</taxon>
        <taxon>Mucoromycotina</taxon>
        <taxon>Endogonomycetes</taxon>
        <taxon>Endogonales</taxon>
        <taxon>Endogonaceae</taxon>
        <taxon>Jimgerdemannia</taxon>
    </lineage>
</organism>
<evidence type="ECO:0000313" key="1">
    <source>
        <dbReference type="EMBL" id="RUP36198.1"/>
    </source>
</evidence>
<protein>
    <submittedName>
        <fullName evidence="1">Uncharacterized protein</fullName>
    </submittedName>
</protein>
<dbReference type="EMBL" id="RBNI01013175">
    <property type="protein sequence ID" value="RUP36198.1"/>
    <property type="molecule type" value="Genomic_DNA"/>
</dbReference>
<sequence length="217" mass="25236">MNNDENFFGNDQGDSICFEFEVQKNQEQKEDFDFREGFQVRIPGPILHQESPELAELDLRPEIVESIHHQTLVTKRLLPAIPNRKERKETLYEPGLRQRLQQLLPNSKLILSETMSLAELTILVDHIDLPQEVAQQFAPTFKDPRQDMEQFKEQKRKIEQDTKQDIKLVSQWAIKHLLRFIQELYPTMTKAAIESGEARLIGIAIILIIVPVLSIDI</sequence>
<dbReference type="OrthoDB" id="2442347at2759"/>
<name>A0A433CC80_9FUNG</name>
<evidence type="ECO:0000313" key="2">
    <source>
        <dbReference type="Proteomes" id="UP000268093"/>
    </source>
</evidence>
<accession>A0A433CC80</accession>
<gene>
    <name evidence="1" type="ORF">BC936DRAFT_138480</name>
</gene>
<keyword evidence="2" id="KW-1185">Reference proteome</keyword>
<dbReference type="AlphaFoldDB" id="A0A433CC80"/>
<reference evidence="1 2" key="1">
    <citation type="journal article" date="2018" name="New Phytol.">
        <title>Phylogenomics of Endogonaceae and evolution of mycorrhizas within Mucoromycota.</title>
        <authorList>
            <person name="Chang Y."/>
            <person name="Desiro A."/>
            <person name="Na H."/>
            <person name="Sandor L."/>
            <person name="Lipzen A."/>
            <person name="Clum A."/>
            <person name="Barry K."/>
            <person name="Grigoriev I.V."/>
            <person name="Martin F.M."/>
            <person name="Stajich J.E."/>
            <person name="Smith M.E."/>
            <person name="Bonito G."/>
            <person name="Spatafora J.W."/>
        </authorList>
    </citation>
    <scope>NUCLEOTIDE SEQUENCE [LARGE SCALE GENOMIC DNA]</scope>
    <source>
        <strain evidence="1 2">GMNB39</strain>
    </source>
</reference>
<proteinExistence type="predicted"/>
<dbReference type="Proteomes" id="UP000268093">
    <property type="component" value="Unassembled WGS sequence"/>
</dbReference>